<sequence>MNNWLSTTSYSSYSLLGATTDSNSIFPAITIPTKLPGGNNIPNVSPIIIIQSSQLSI</sequence>
<evidence type="ECO:0000313" key="2">
    <source>
        <dbReference type="Proteomes" id="UP001199525"/>
    </source>
</evidence>
<dbReference type="Proteomes" id="UP001199525">
    <property type="component" value="Unassembled WGS sequence"/>
</dbReference>
<accession>A0ABS8I7D7</accession>
<organism evidence="1 2">
    <name type="scientific">Nostoc favosum CHAB5714</name>
    <dbReference type="NCBI Taxonomy" id="2780399"/>
    <lineage>
        <taxon>Bacteria</taxon>
        <taxon>Bacillati</taxon>
        <taxon>Cyanobacteriota</taxon>
        <taxon>Cyanophyceae</taxon>
        <taxon>Nostocales</taxon>
        <taxon>Nostocaceae</taxon>
        <taxon>Nostoc</taxon>
        <taxon>Nostoc favosum</taxon>
    </lineage>
</organism>
<gene>
    <name evidence="1" type="ORF">LC586_10245</name>
</gene>
<comment type="caution">
    <text evidence="1">The sequence shown here is derived from an EMBL/GenBank/DDBJ whole genome shotgun (WGS) entry which is preliminary data.</text>
</comment>
<reference evidence="1 2" key="1">
    <citation type="journal article" date="2021" name="Microorganisms">
        <title>Genome Evolution of Filamentous Cyanobacterium Nostoc Species: From Facultative Symbiosis to Free Living.</title>
        <authorList>
            <person name="Huo D."/>
            <person name="Li H."/>
            <person name="Cai F."/>
            <person name="Guo X."/>
            <person name="Qiao Z."/>
            <person name="Wang W."/>
            <person name="Yu G."/>
            <person name="Li R."/>
        </authorList>
    </citation>
    <scope>NUCLEOTIDE SEQUENCE [LARGE SCALE GENOMIC DNA]</scope>
    <source>
        <strain evidence="1 2">CHAB 5714</strain>
    </source>
</reference>
<dbReference type="EMBL" id="JAIVFQ010000010">
    <property type="protein sequence ID" value="MCC5599594.1"/>
    <property type="molecule type" value="Genomic_DNA"/>
</dbReference>
<name>A0ABS8I7D7_9NOSO</name>
<proteinExistence type="predicted"/>
<protein>
    <submittedName>
        <fullName evidence="1">Uncharacterized protein</fullName>
    </submittedName>
</protein>
<evidence type="ECO:0000313" key="1">
    <source>
        <dbReference type="EMBL" id="MCC5599594.1"/>
    </source>
</evidence>
<keyword evidence="2" id="KW-1185">Reference proteome</keyword>
<dbReference type="RefSeq" id="WP_229484428.1">
    <property type="nucleotide sequence ID" value="NZ_JAIVFQ010000010.1"/>
</dbReference>